<accession>A0A5E4LZT7</accession>
<evidence type="ECO:0000313" key="6">
    <source>
        <dbReference type="EMBL" id="VVC25342.1"/>
    </source>
</evidence>
<feature type="domain" description="Ubiquitin-like protease family profile" evidence="5">
    <location>
        <begin position="562"/>
        <end position="720"/>
    </location>
</feature>
<keyword evidence="7" id="KW-1185">Reference proteome</keyword>
<dbReference type="OrthoDB" id="8188607at2759"/>
<comment type="similarity">
    <text evidence="1">Belongs to the peptidase C48 family.</text>
</comment>
<sequence length="751" mass="85453">MNNNKRVCMDNSFVKFNDGEEEVEINERRIPNVLLKANSPNMLDGIHNLNTKIIDEENKTKTIKSQDLLKPPIISKPNKSGSDEIQVGGMNKNLAIESHHLNTKMADEENKTKTIKSQDLLKPPIISKPNKSGSDEIQVGGMNKNLAIESHHLNTKMTDEENKTKTIKSHGLLKPPILLKPSKFRSDLMQVGGMNKNLAIESHHPNTKMTDEENKTKTIKSQDLLKPPIISKPNKSGSDEIQVGGMNKNLAIESHHPNTKMTDEENKTKTIKSQDLLKPPIISKPNKSGSDEIQGLLKPPILLKPSKFRSDLMQVGGMNKNLAIETYHLNTKMTDEENKTKTIKSQGLLKPPVLLKPSKFRSDLMQVGGMIKNVGIESGHKEYSFIGPKQLSLGLEREDSTLKISDAPINNSNNEILPKVETIETPVSNWIFPLNNHKEHVSNQSNFSTSSKNCVHFPELEFSKNIIIKHPTLYEDIFKIFTENKSSNVILNSSEVKLESPDAIFNDEKLETMNKKLNKIKPLILPPEAKDVLFPGFSKDVLEFINFKMTQKPKEQYITASRNIKIMDLQTVWISNGWLNDEVINHYINMIVQRNPKSIYAFDIFFYTKLNSDGFQAACIWTRKKDIFKYKKILIPIHLSSHWCLICVNFLDKTIKYYDSLRGSNLSCLNTIFSFLQEEYKTKKNEIFDCSGWQLIKAHCPVQLNGNDCGVFTCINAECIARDADLNFTQKDIPKLRYRICYEILTNKLCY</sequence>
<dbReference type="PANTHER" id="PTHR12606:SF141">
    <property type="entry name" value="GH15225P-RELATED"/>
    <property type="match status" value="1"/>
</dbReference>
<keyword evidence="4" id="KW-0788">Thiol protease</keyword>
<dbReference type="InterPro" id="IPR003653">
    <property type="entry name" value="Peptidase_C48_C"/>
</dbReference>
<dbReference type="GO" id="GO:0006508">
    <property type="term" value="P:proteolysis"/>
    <property type="evidence" value="ECO:0007669"/>
    <property type="project" value="UniProtKB-KW"/>
</dbReference>
<reference evidence="6 7" key="1">
    <citation type="submission" date="2019-08" db="EMBL/GenBank/DDBJ databases">
        <authorList>
            <person name="Alioto T."/>
            <person name="Alioto T."/>
            <person name="Gomez Garrido J."/>
        </authorList>
    </citation>
    <scope>NUCLEOTIDE SEQUENCE [LARGE SCALE GENOMIC DNA]</scope>
</reference>
<dbReference type="Gene3D" id="3.40.395.10">
    <property type="entry name" value="Adenoviral Proteinase, Chain A"/>
    <property type="match status" value="1"/>
</dbReference>
<dbReference type="GO" id="GO:0016929">
    <property type="term" value="F:deSUMOylase activity"/>
    <property type="evidence" value="ECO:0007669"/>
    <property type="project" value="TreeGrafter"/>
</dbReference>
<dbReference type="GO" id="GO:0016926">
    <property type="term" value="P:protein desumoylation"/>
    <property type="evidence" value="ECO:0007669"/>
    <property type="project" value="TreeGrafter"/>
</dbReference>
<dbReference type="EMBL" id="CABPRJ010000011">
    <property type="protein sequence ID" value="VVC25342.1"/>
    <property type="molecule type" value="Genomic_DNA"/>
</dbReference>
<dbReference type="Pfam" id="PF02902">
    <property type="entry name" value="Peptidase_C48"/>
    <property type="match status" value="1"/>
</dbReference>
<evidence type="ECO:0000256" key="2">
    <source>
        <dbReference type="ARBA" id="ARBA00022670"/>
    </source>
</evidence>
<evidence type="ECO:0000256" key="1">
    <source>
        <dbReference type="ARBA" id="ARBA00005234"/>
    </source>
</evidence>
<dbReference type="PANTHER" id="PTHR12606">
    <property type="entry name" value="SENTRIN/SUMO-SPECIFIC PROTEASE"/>
    <property type="match status" value="1"/>
</dbReference>
<name>A0A5E4LZT7_9HEMI</name>
<dbReference type="SUPFAM" id="SSF54001">
    <property type="entry name" value="Cysteine proteinases"/>
    <property type="match status" value="1"/>
</dbReference>
<keyword evidence="3" id="KW-0378">Hydrolase</keyword>
<dbReference type="AlphaFoldDB" id="A0A5E4LZT7"/>
<gene>
    <name evidence="6" type="ORF">CINCED_3A025930</name>
</gene>
<proteinExistence type="inferred from homology"/>
<dbReference type="GO" id="GO:0005634">
    <property type="term" value="C:nucleus"/>
    <property type="evidence" value="ECO:0007669"/>
    <property type="project" value="TreeGrafter"/>
</dbReference>
<dbReference type="PROSITE" id="PS50600">
    <property type="entry name" value="ULP_PROTEASE"/>
    <property type="match status" value="1"/>
</dbReference>
<dbReference type="Proteomes" id="UP000325440">
    <property type="component" value="Unassembled WGS sequence"/>
</dbReference>
<keyword evidence="2 6" id="KW-0645">Protease</keyword>
<evidence type="ECO:0000256" key="4">
    <source>
        <dbReference type="ARBA" id="ARBA00022807"/>
    </source>
</evidence>
<evidence type="ECO:0000259" key="5">
    <source>
        <dbReference type="PROSITE" id="PS50600"/>
    </source>
</evidence>
<dbReference type="InterPro" id="IPR038765">
    <property type="entry name" value="Papain-like_cys_pep_sf"/>
</dbReference>
<evidence type="ECO:0000313" key="7">
    <source>
        <dbReference type="Proteomes" id="UP000325440"/>
    </source>
</evidence>
<evidence type="ECO:0000256" key="3">
    <source>
        <dbReference type="ARBA" id="ARBA00022801"/>
    </source>
</evidence>
<organism evidence="6 7">
    <name type="scientific">Cinara cedri</name>
    <dbReference type="NCBI Taxonomy" id="506608"/>
    <lineage>
        <taxon>Eukaryota</taxon>
        <taxon>Metazoa</taxon>
        <taxon>Ecdysozoa</taxon>
        <taxon>Arthropoda</taxon>
        <taxon>Hexapoda</taxon>
        <taxon>Insecta</taxon>
        <taxon>Pterygota</taxon>
        <taxon>Neoptera</taxon>
        <taxon>Paraneoptera</taxon>
        <taxon>Hemiptera</taxon>
        <taxon>Sternorrhyncha</taxon>
        <taxon>Aphidomorpha</taxon>
        <taxon>Aphidoidea</taxon>
        <taxon>Aphididae</taxon>
        <taxon>Lachninae</taxon>
        <taxon>Cinara</taxon>
    </lineage>
</organism>
<protein>
    <submittedName>
        <fullName evidence="6">Ulp1 protease family, C-terminal catalytic domain</fullName>
    </submittedName>
</protein>